<evidence type="ECO:0000313" key="3">
    <source>
        <dbReference type="EMBL" id="GMG81229.1"/>
    </source>
</evidence>
<dbReference type="EMBL" id="BSYI01000002">
    <property type="protein sequence ID" value="GMG81229.1"/>
    <property type="molecule type" value="Genomic_DNA"/>
</dbReference>
<gene>
    <name evidence="3" type="ORF">LNKW23_04410</name>
</gene>
<dbReference type="InterPro" id="IPR024455">
    <property type="entry name" value="Phage_capsid"/>
</dbReference>
<proteinExistence type="predicted"/>
<evidence type="ECO:0000256" key="1">
    <source>
        <dbReference type="ARBA" id="ARBA00004328"/>
    </source>
</evidence>
<protein>
    <submittedName>
        <fullName evidence="3">Phage major capsid protein</fullName>
    </submittedName>
</protein>
<sequence>MTDQTTPVSAEAKSAATAFIRTFGEFKDDVSRRISEMGTRLERLDRKQAGVRRPALAGAQAEQPPHRKAFAAYVRQGDDQALKALGLEGKGYNTAMNAEGGFLIDPQTSALVGTVLESGASIRAVANVVQVEATAYDVLVDYGDIGADWTTEADGSVTGPTPTVDRISIPLHELSAAPMASQRILDDTAFDMEAWLAERIADKFLRAESSAFVTGDGVNKPVGFLTKTKVADAAWAWDSLGYVTTGTSGDFDAQTPGDALVDLVYALGAEYRARAVFVMNSKTAGELRKIKDSHGRFLWVEGLAGEQPARLLGYPVQVVEAMPEIGPDSFSIAFGDFSHGYTIAERPDIRILRDPFTNRPNVTFFATKRVGGDVTDFAAIKLLKFGAS</sequence>
<dbReference type="InterPro" id="IPR054612">
    <property type="entry name" value="Phage_capsid-like_C"/>
</dbReference>
<dbReference type="RefSeq" id="WP_285669877.1">
    <property type="nucleotide sequence ID" value="NZ_BSYI01000002.1"/>
</dbReference>
<evidence type="ECO:0000259" key="2">
    <source>
        <dbReference type="Pfam" id="PF05065"/>
    </source>
</evidence>
<reference evidence="3 4" key="1">
    <citation type="submission" date="2023-04" db="EMBL/GenBank/DDBJ databases">
        <title>Marinoamorphus aggregata gen. nov., sp. Nov., isolate from tissue of brittle star Ophioplocus japonicus.</title>
        <authorList>
            <person name="Kawano K."/>
            <person name="Sawayama S."/>
            <person name="Nakagawa S."/>
        </authorList>
    </citation>
    <scope>NUCLEOTIDE SEQUENCE [LARGE SCALE GENOMIC DNA]</scope>
    <source>
        <strain evidence="3 4">NKW23</strain>
    </source>
</reference>
<organism evidence="3 4">
    <name type="scientific">Paralimibaculum aggregatum</name>
    <dbReference type="NCBI Taxonomy" id="3036245"/>
    <lineage>
        <taxon>Bacteria</taxon>
        <taxon>Pseudomonadati</taxon>
        <taxon>Pseudomonadota</taxon>
        <taxon>Alphaproteobacteria</taxon>
        <taxon>Rhodobacterales</taxon>
        <taxon>Paracoccaceae</taxon>
        <taxon>Paralimibaculum</taxon>
    </lineage>
</organism>
<dbReference type="NCBIfam" id="TIGR01554">
    <property type="entry name" value="major_cap_HK97"/>
    <property type="match status" value="1"/>
</dbReference>
<dbReference type="SUPFAM" id="SSF56563">
    <property type="entry name" value="Major capsid protein gp5"/>
    <property type="match status" value="1"/>
</dbReference>
<feature type="domain" description="Phage capsid-like C-terminal" evidence="2">
    <location>
        <begin position="100"/>
        <end position="385"/>
    </location>
</feature>
<evidence type="ECO:0000313" key="4">
    <source>
        <dbReference type="Proteomes" id="UP001239909"/>
    </source>
</evidence>
<comment type="subcellular location">
    <subcellularLocation>
        <location evidence="1">Virion</location>
    </subcellularLocation>
</comment>
<comment type="caution">
    <text evidence="3">The sequence shown here is derived from an EMBL/GenBank/DDBJ whole genome shotgun (WGS) entry which is preliminary data.</text>
</comment>
<dbReference type="Pfam" id="PF05065">
    <property type="entry name" value="Phage_capsid"/>
    <property type="match status" value="1"/>
</dbReference>
<keyword evidence="4" id="KW-1185">Reference proteome</keyword>
<dbReference type="Gene3D" id="3.30.2400.10">
    <property type="entry name" value="Major capsid protein gp5"/>
    <property type="match status" value="1"/>
</dbReference>
<dbReference type="Proteomes" id="UP001239909">
    <property type="component" value="Unassembled WGS sequence"/>
</dbReference>
<accession>A0ABQ6LCX9</accession>
<dbReference type="Gene3D" id="3.30.2320.10">
    <property type="entry name" value="hypothetical protein PF0899 domain"/>
    <property type="match status" value="1"/>
</dbReference>
<name>A0ABQ6LCX9_9RHOB</name>